<dbReference type="Proteomes" id="UP000054266">
    <property type="component" value="Unassembled WGS sequence"/>
</dbReference>
<dbReference type="PANTHER" id="PTHR33112">
    <property type="entry name" value="DOMAIN PROTEIN, PUTATIVE-RELATED"/>
    <property type="match status" value="1"/>
</dbReference>
<proteinExistence type="predicted"/>
<keyword evidence="3" id="KW-1185">Reference proteome</keyword>
<feature type="domain" description="Heterokaryon incompatibility" evidence="1">
    <location>
        <begin position="208"/>
        <end position="361"/>
    </location>
</feature>
<name>A0A0D2FYE7_9EURO</name>
<reference evidence="2 3" key="1">
    <citation type="submission" date="2015-01" db="EMBL/GenBank/DDBJ databases">
        <title>The Genome Sequence of Capronia semiimmersa CBS27337.</title>
        <authorList>
            <consortium name="The Broad Institute Genomics Platform"/>
            <person name="Cuomo C."/>
            <person name="de Hoog S."/>
            <person name="Gorbushina A."/>
            <person name="Stielow B."/>
            <person name="Teixiera M."/>
            <person name="Abouelleil A."/>
            <person name="Chapman S.B."/>
            <person name="Priest M."/>
            <person name="Young S.K."/>
            <person name="Wortman J."/>
            <person name="Nusbaum C."/>
            <person name="Birren B."/>
        </authorList>
    </citation>
    <scope>NUCLEOTIDE SEQUENCE [LARGE SCALE GENOMIC DNA]</scope>
    <source>
        <strain evidence="2 3">CBS 27337</strain>
    </source>
</reference>
<dbReference type="EMBL" id="KN846957">
    <property type="protein sequence ID" value="KIW71470.1"/>
    <property type="molecule type" value="Genomic_DNA"/>
</dbReference>
<organism evidence="2 3">
    <name type="scientific">Phialophora macrospora</name>
    <dbReference type="NCBI Taxonomy" id="1851006"/>
    <lineage>
        <taxon>Eukaryota</taxon>
        <taxon>Fungi</taxon>
        <taxon>Dikarya</taxon>
        <taxon>Ascomycota</taxon>
        <taxon>Pezizomycotina</taxon>
        <taxon>Eurotiomycetes</taxon>
        <taxon>Chaetothyriomycetidae</taxon>
        <taxon>Chaetothyriales</taxon>
        <taxon>Herpotrichiellaceae</taxon>
        <taxon>Phialophora</taxon>
    </lineage>
</organism>
<gene>
    <name evidence="2" type="ORF">PV04_03630</name>
</gene>
<accession>A0A0D2FYE7</accession>
<evidence type="ECO:0000313" key="3">
    <source>
        <dbReference type="Proteomes" id="UP000054266"/>
    </source>
</evidence>
<dbReference type="Pfam" id="PF06985">
    <property type="entry name" value="HET"/>
    <property type="match status" value="1"/>
</dbReference>
<dbReference type="STRING" id="5601.A0A0D2FYE7"/>
<protein>
    <recommendedName>
        <fullName evidence="1">Heterokaryon incompatibility domain-containing protein</fullName>
    </recommendedName>
</protein>
<dbReference type="PANTHER" id="PTHR33112:SF12">
    <property type="entry name" value="HETEROKARYON INCOMPATIBILITY DOMAIN-CONTAINING PROTEIN"/>
    <property type="match status" value="1"/>
</dbReference>
<sequence length="722" mass="82817">MELPGRTICQFCRHRVVDMFDPRDLEVKAEWRQCESGCSLGGLLLDSIALDPVFSHDRPRGQTHVWAVDLGTVTWTPQESDPDTQALDAQDLKARKWKRIKEQNTVTESYERKAIYYNVWTYQDKKHPVSNVSQAYHRHFSPRNNLFTSRPLGSQIDLVLASSWMRACDLLHQPTCTPLPWHGMGESALRMVDVQNRCVVAITAPVEYFALSYCWGDPKEAEAWLQLKESTAMDLYNRNALADDRTDLPQTIRDAILLTQRLGGAFLWVDALCICQDSDADMSAQVRHMDKVYKHAKLTIVCAAGNDAHAGIPGLREGTRTTRQLSRRIGKMRFYARDRLISFASALKKSTWNERAWTLQEQILSHRLLIFTGSEMSWNCECAIWTEGMVLECFAPGTTLELSSQFRGCVKPPSGFTPLQKFNYYLGYGSGRKLTYEKDRLTCMQGLFNTLAPHFAGGFHWGMPVSVFDSALLFHGVLWQEAPWKRRTGFPSWSWAGWNEAVACSDGSPYDNDNERWWSDVYISVDISPTTAARTRKEVAWHVVNEAESDWTEISSIDISTDGSVYYTESRSRWHHADPQQMLQEARQRFIQAGIPFSHALGFWTQTVHLRVDREEATGEHVGSLTGVDRSSPSRDVRDKDGNYVCYILLTHEYRESQPDDLYFILLGHHRRWDRTHGGIVEIMHVETKDGITRRVQGVRECVLNLEAWDKLDTRWEWIVMA</sequence>
<evidence type="ECO:0000259" key="1">
    <source>
        <dbReference type="Pfam" id="PF06985"/>
    </source>
</evidence>
<dbReference type="AlphaFoldDB" id="A0A0D2FYE7"/>
<evidence type="ECO:0000313" key="2">
    <source>
        <dbReference type="EMBL" id="KIW71470.1"/>
    </source>
</evidence>
<dbReference type="HOGENOM" id="CLU_383087_0_0_1"/>
<dbReference type="InterPro" id="IPR010730">
    <property type="entry name" value="HET"/>
</dbReference>